<dbReference type="Proteomes" id="UP000580250">
    <property type="component" value="Unassembled WGS sequence"/>
</dbReference>
<dbReference type="Pfam" id="PF00635">
    <property type="entry name" value="Motile_Sperm"/>
    <property type="match status" value="1"/>
</dbReference>
<evidence type="ECO:0000259" key="2">
    <source>
        <dbReference type="PROSITE" id="PS50202"/>
    </source>
</evidence>
<dbReference type="EMBL" id="CAJEWN010000102">
    <property type="protein sequence ID" value="CAD2164137.1"/>
    <property type="molecule type" value="Genomic_DNA"/>
</dbReference>
<dbReference type="InterPro" id="IPR013783">
    <property type="entry name" value="Ig-like_fold"/>
</dbReference>
<dbReference type="Gene3D" id="2.60.40.10">
    <property type="entry name" value="Immunoglobulins"/>
    <property type="match status" value="1"/>
</dbReference>
<keyword evidence="1" id="KW-0206">Cytoskeleton</keyword>
<comment type="caution">
    <text evidence="4">The sequence shown here is derived from an EMBL/GenBank/DDBJ whole genome shotgun (WGS) entry which is preliminary data.</text>
</comment>
<reference evidence="4 5" key="1">
    <citation type="submission" date="2020-08" db="EMBL/GenBank/DDBJ databases">
        <authorList>
            <person name="Koutsovoulos G."/>
            <person name="Danchin GJ E."/>
        </authorList>
    </citation>
    <scope>NUCLEOTIDE SEQUENCE [LARGE SCALE GENOMIC DNA]</scope>
</reference>
<evidence type="ECO:0000256" key="1">
    <source>
        <dbReference type="RuleBase" id="RU003425"/>
    </source>
</evidence>
<dbReference type="PANTHER" id="PTHR22947:SF39">
    <property type="entry name" value="MSP DOMAIN-CONTAINING PROTEIN"/>
    <property type="match status" value="1"/>
</dbReference>
<comment type="function">
    <text evidence="1">Central component in molecular interactions underlying sperm crawling. Forms an extensive filament system that extends from sperm villipoda, along the leading edge of the pseudopod.</text>
</comment>
<dbReference type="InterPro" id="IPR008962">
    <property type="entry name" value="PapD-like_sf"/>
</dbReference>
<evidence type="ECO:0000313" key="3">
    <source>
        <dbReference type="EMBL" id="CAD2164137.1"/>
    </source>
</evidence>
<keyword evidence="1" id="KW-0963">Cytoplasm</keyword>
<dbReference type="EMBL" id="CAJEWN010000200">
    <property type="protein sequence ID" value="CAD2172420.1"/>
    <property type="molecule type" value="Genomic_DNA"/>
</dbReference>
<proteinExistence type="predicted"/>
<dbReference type="AlphaFoldDB" id="A0A6V7VBX5"/>
<dbReference type="PROSITE" id="PS50202">
    <property type="entry name" value="MSP"/>
    <property type="match status" value="1"/>
</dbReference>
<evidence type="ECO:0000313" key="5">
    <source>
        <dbReference type="Proteomes" id="UP000580250"/>
    </source>
</evidence>
<dbReference type="InterPro" id="IPR051774">
    <property type="entry name" value="Sperm-specific_class_P"/>
</dbReference>
<dbReference type="InterPro" id="IPR000535">
    <property type="entry name" value="MSP_dom"/>
</dbReference>
<gene>
    <name evidence="3" type="ORF">MENT_LOCUS16406</name>
    <name evidence="4" type="ORF">MENT_LOCUS23971</name>
</gene>
<name>A0A6V7VBX5_MELEN</name>
<dbReference type="SUPFAM" id="SSF49354">
    <property type="entry name" value="PapD-like"/>
    <property type="match status" value="1"/>
</dbReference>
<dbReference type="PANTHER" id="PTHR22947">
    <property type="entry name" value="MAJOR SPERM PROTEIN"/>
    <property type="match status" value="1"/>
</dbReference>
<protein>
    <recommendedName>
        <fullName evidence="1">Major sperm protein</fullName>
    </recommendedName>
</protein>
<feature type="domain" description="MSP" evidence="2">
    <location>
        <begin position="1"/>
        <end position="127"/>
    </location>
</feature>
<organism evidence="4 5">
    <name type="scientific">Meloidogyne enterolobii</name>
    <name type="common">Root-knot nematode worm</name>
    <name type="synonym">Meloidogyne mayaguensis</name>
    <dbReference type="NCBI Taxonomy" id="390850"/>
    <lineage>
        <taxon>Eukaryota</taxon>
        <taxon>Metazoa</taxon>
        <taxon>Ecdysozoa</taxon>
        <taxon>Nematoda</taxon>
        <taxon>Chromadorea</taxon>
        <taxon>Rhabditida</taxon>
        <taxon>Tylenchina</taxon>
        <taxon>Tylenchomorpha</taxon>
        <taxon>Tylenchoidea</taxon>
        <taxon>Meloidogynidae</taxon>
        <taxon>Meloidogyninae</taxon>
        <taxon>Meloidogyne</taxon>
    </lineage>
</organism>
<evidence type="ECO:0000313" key="4">
    <source>
        <dbReference type="EMBL" id="CAD2172420.1"/>
    </source>
</evidence>
<accession>A0A6V7VBX5</accession>
<sequence>MEALSLSPPIARCLSAGDHFYISIRNTGDSRFAFKIKISNTAYYKVSEAYGFVNPTSTKMIGILRLNGRPGNTKLCVCFAISQPNETRTPNSIIPQGSDGEFFKLIILKAVPYFEQNNALSNSVSDE</sequence>